<dbReference type="GO" id="GO:0008496">
    <property type="term" value="F:mannan endo-1,6-alpha-mannosidase activity"/>
    <property type="evidence" value="ECO:0007669"/>
    <property type="project" value="UniProtKB-UniRule"/>
</dbReference>
<dbReference type="FunFam" id="1.50.10.20:FF:000006">
    <property type="entry name" value="Mannan endo-1,6-alpha-mannosidase"/>
    <property type="match status" value="1"/>
</dbReference>
<keyword evidence="9 10" id="KW-0326">Glycosidase</keyword>
<dbReference type="PIRSF" id="PIRSF016302">
    <property type="entry name" value="Man_a_manosd"/>
    <property type="match status" value="1"/>
</dbReference>
<dbReference type="OrthoDB" id="4187847at2759"/>
<evidence type="ECO:0000256" key="7">
    <source>
        <dbReference type="ARBA" id="ARBA00023136"/>
    </source>
</evidence>
<evidence type="ECO:0000256" key="4">
    <source>
        <dbReference type="ARBA" id="ARBA00012350"/>
    </source>
</evidence>
<keyword evidence="5 11" id="KW-0732">Signal</keyword>
<evidence type="ECO:0000256" key="10">
    <source>
        <dbReference type="PIRNR" id="PIRNR016302"/>
    </source>
</evidence>
<evidence type="ECO:0000313" key="13">
    <source>
        <dbReference type="Proteomes" id="UP000756132"/>
    </source>
</evidence>
<dbReference type="PANTHER" id="PTHR12145">
    <property type="entry name" value="MANNAN ENDO-1,6-ALPHA-MANNOSIDASE DCW1"/>
    <property type="match status" value="1"/>
</dbReference>
<dbReference type="OMA" id="CGSKWYT"/>
<dbReference type="RefSeq" id="XP_047761708.1">
    <property type="nucleotide sequence ID" value="XM_047905362.1"/>
</dbReference>
<comment type="subcellular location">
    <subcellularLocation>
        <location evidence="2">Endomembrane system</location>
    </subcellularLocation>
</comment>
<dbReference type="AlphaFoldDB" id="A0A9Q8P8T9"/>
<dbReference type="InterPro" id="IPR008928">
    <property type="entry name" value="6-hairpin_glycosidase_sf"/>
</dbReference>
<feature type="chain" id="PRO_5040232200" description="Mannan endo-1,6-alpha-mannosidase" evidence="11">
    <location>
        <begin position="22"/>
        <end position="421"/>
    </location>
</feature>
<dbReference type="GO" id="GO:0016052">
    <property type="term" value="P:carbohydrate catabolic process"/>
    <property type="evidence" value="ECO:0007669"/>
    <property type="project" value="InterPro"/>
</dbReference>
<proteinExistence type="inferred from homology"/>
<keyword evidence="6 10" id="KW-0378">Hydrolase</keyword>
<evidence type="ECO:0000256" key="1">
    <source>
        <dbReference type="ARBA" id="ARBA00001452"/>
    </source>
</evidence>
<evidence type="ECO:0000256" key="11">
    <source>
        <dbReference type="SAM" id="SignalP"/>
    </source>
</evidence>
<dbReference type="EC" id="3.2.1.101" evidence="4 10"/>
<evidence type="ECO:0000256" key="6">
    <source>
        <dbReference type="ARBA" id="ARBA00022801"/>
    </source>
</evidence>
<dbReference type="Gene3D" id="1.50.10.20">
    <property type="match status" value="1"/>
</dbReference>
<dbReference type="SUPFAM" id="SSF48208">
    <property type="entry name" value="Six-hairpin glycosidases"/>
    <property type="match status" value="1"/>
</dbReference>
<accession>A0A9Q8P8T9</accession>
<dbReference type="GO" id="GO:0012505">
    <property type="term" value="C:endomembrane system"/>
    <property type="evidence" value="ECO:0007669"/>
    <property type="project" value="UniProtKB-SubCell"/>
</dbReference>
<dbReference type="EMBL" id="CP090167">
    <property type="protein sequence ID" value="UJO17342.1"/>
    <property type="molecule type" value="Genomic_DNA"/>
</dbReference>
<sequence>MKISFSSILAAAAAGLQVVSAIDLDPSNVTSIKSAARTLAFGLQSYYVNNQTTTPPGTIGTFPGPTWYWWKGGAIWGGMVDYWAYTADSAWNNVTQQGILAQVGPDFNFEPPAYNGNLGNDDQAFWALAAMSAAEYGFPVPEAQNDIFWLDLVKTVFDRQIARWDTLTCNGGLRWQVFEANAGWNYKNSISNGGLFQIAARLARYTGNQTYIDWSEKTWDWMSDIGLISSTYQVFDGTDVLKNCSELDHTQWTYNPAMMIYGTAALANLTEDQVWKNRTEGLLTSIENNYFSMFTNATDIMTETACEPSNNCDDDQLSFKAYLSRWMAKSAVVYPAILPNVQKYLTATAQGVVKACTGGANGETCGQKWYTGGYDGRPGYDQQLAALETVQSLLLLKGVAPETYPDTSDNVSIKGMHHNIE</sequence>
<comment type="similarity">
    <text evidence="3 10">Belongs to the glycosyl hydrolase 76 family.</text>
</comment>
<protein>
    <recommendedName>
        <fullName evidence="4 10">Mannan endo-1,6-alpha-mannosidase</fullName>
        <ecNumber evidence="4 10">3.2.1.101</ecNumber>
    </recommendedName>
</protein>
<evidence type="ECO:0000256" key="2">
    <source>
        <dbReference type="ARBA" id="ARBA00004308"/>
    </source>
</evidence>
<evidence type="ECO:0000256" key="8">
    <source>
        <dbReference type="ARBA" id="ARBA00023180"/>
    </source>
</evidence>
<dbReference type="PANTHER" id="PTHR12145:SF36">
    <property type="entry name" value="MANNAN ENDO-1,6-ALPHA-MANNOSIDASE DCW1"/>
    <property type="match status" value="1"/>
</dbReference>
<dbReference type="InterPro" id="IPR014480">
    <property type="entry name" value="Mannan-1_6-alpha_mannosidase"/>
</dbReference>
<keyword evidence="13" id="KW-1185">Reference proteome</keyword>
<dbReference type="KEGG" id="ffu:CLAFUR5_06214"/>
<gene>
    <name evidence="12" type="ORF">CLAFUR5_06214</name>
</gene>
<name>A0A9Q8P8T9_PASFU</name>
<feature type="signal peptide" evidence="11">
    <location>
        <begin position="1"/>
        <end position="21"/>
    </location>
</feature>
<dbReference type="Pfam" id="PF03663">
    <property type="entry name" value="Glyco_hydro_76"/>
    <property type="match status" value="1"/>
</dbReference>
<evidence type="ECO:0000256" key="9">
    <source>
        <dbReference type="ARBA" id="ARBA00023295"/>
    </source>
</evidence>
<evidence type="ECO:0000256" key="5">
    <source>
        <dbReference type="ARBA" id="ARBA00022729"/>
    </source>
</evidence>
<organism evidence="12 13">
    <name type="scientific">Passalora fulva</name>
    <name type="common">Tomato leaf mold</name>
    <name type="synonym">Cladosporium fulvum</name>
    <dbReference type="NCBI Taxonomy" id="5499"/>
    <lineage>
        <taxon>Eukaryota</taxon>
        <taxon>Fungi</taxon>
        <taxon>Dikarya</taxon>
        <taxon>Ascomycota</taxon>
        <taxon>Pezizomycotina</taxon>
        <taxon>Dothideomycetes</taxon>
        <taxon>Dothideomycetidae</taxon>
        <taxon>Mycosphaerellales</taxon>
        <taxon>Mycosphaerellaceae</taxon>
        <taxon>Fulvia</taxon>
    </lineage>
</organism>
<dbReference type="InterPro" id="IPR005198">
    <property type="entry name" value="Glyco_hydro_76"/>
</dbReference>
<reference evidence="12" key="1">
    <citation type="submission" date="2021-12" db="EMBL/GenBank/DDBJ databases">
        <authorList>
            <person name="Zaccaron A."/>
            <person name="Stergiopoulos I."/>
        </authorList>
    </citation>
    <scope>NUCLEOTIDE SEQUENCE</scope>
    <source>
        <strain evidence="12">Race5_Kim</strain>
    </source>
</reference>
<evidence type="ECO:0000256" key="3">
    <source>
        <dbReference type="ARBA" id="ARBA00009699"/>
    </source>
</evidence>
<keyword evidence="8" id="KW-0325">Glycoprotein</keyword>
<dbReference type="GO" id="GO:0009272">
    <property type="term" value="P:fungal-type cell wall biogenesis"/>
    <property type="evidence" value="ECO:0007669"/>
    <property type="project" value="TreeGrafter"/>
</dbReference>
<dbReference type="GeneID" id="71986092"/>
<evidence type="ECO:0000313" key="12">
    <source>
        <dbReference type="EMBL" id="UJO17342.1"/>
    </source>
</evidence>
<keyword evidence="7" id="KW-0472">Membrane</keyword>
<reference evidence="12" key="2">
    <citation type="journal article" date="2022" name="Microb. Genom.">
        <title>A chromosome-scale genome assembly of the tomato pathogen Cladosporium fulvum reveals a compartmentalized genome architecture and the presence of a dispensable chromosome.</title>
        <authorList>
            <person name="Zaccaron A.Z."/>
            <person name="Chen L.H."/>
            <person name="Samaras A."/>
            <person name="Stergiopoulos I."/>
        </authorList>
    </citation>
    <scope>NUCLEOTIDE SEQUENCE</scope>
    <source>
        <strain evidence="12">Race5_Kim</strain>
    </source>
</reference>
<comment type="catalytic activity">
    <reaction evidence="1 10">
        <text>Random hydrolysis of (1-&gt;6)-alpha-D-mannosidic linkages in unbranched (1-&gt;6)-mannans.</text>
        <dbReference type="EC" id="3.2.1.101"/>
    </reaction>
</comment>
<dbReference type="Proteomes" id="UP000756132">
    <property type="component" value="Chromosome 5"/>
</dbReference>